<sequence length="47" mass="5712">MLVTHHLVQDQEQQHRIRTGQSTRDDIELSPSHIHQVRLRVQWNMEQ</sequence>
<protein>
    <submittedName>
        <fullName evidence="2">Uncharacterized protein</fullName>
    </submittedName>
</protein>
<accession>A0A4U6U642</accession>
<dbReference type="EMBL" id="CM016557">
    <property type="protein sequence ID" value="TKW08849.1"/>
    <property type="molecule type" value="Genomic_DNA"/>
</dbReference>
<gene>
    <name evidence="2" type="ORF">SEVIR_6G051750v2</name>
</gene>
<evidence type="ECO:0000313" key="2">
    <source>
        <dbReference type="EMBL" id="TKW08849.1"/>
    </source>
</evidence>
<evidence type="ECO:0000313" key="3">
    <source>
        <dbReference type="Proteomes" id="UP000298652"/>
    </source>
</evidence>
<dbReference type="Proteomes" id="UP000298652">
    <property type="component" value="Chromosome 6"/>
</dbReference>
<name>A0A4U6U642_SETVI</name>
<dbReference type="Gramene" id="TKW08849">
    <property type="protein sequence ID" value="TKW08849"/>
    <property type="gene ID" value="SEVIR_6G051750v2"/>
</dbReference>
<evidence type="ECO:0000256" key="1">
    <source>
        <dbReference type="SAM" id="MobiDB-lite"/>
    </source>
</evidence>
<reference evidence="2" key="1">
    <citation type="submission" date="2019-03" db="EMBL/GenBank/DDBJ databases">
        <title>WGS assembly of Setaria viridis.</title>
        <authorList>
            <person name="Huang P."/>
            <person name="Jenkins J."/>
            <person name="Grimwood J."/>
            <person name="Barry K."/>
            <person name="Healey A."/>
            <person name="Mamidi S."/>
            <person name="Sreedasyam A."/>
            <person name="Shu S."/>
            <person name="Feldman M."/>
            <person name="Wu J."/>
            <person name="Yu Y."/>
            <person name="Chen C."/>
            <person name="Johnson J."/>
            <person name="Rokhsar D."/>
            <person name="Baxter I."/>
            <person name="Schmutz J."/>
            <person name="Brutnell T."/>
            <person name="Kellogg E."/>
        </authorList>
    </citation>
    <scope>NUCLEOTIDE SEQUENCE [LARGE SCALE GENOMIC DNA]</scope>
</reference>
<organism evidence="2 3">
    <name type="scientific">Setaria viridis</name>
    <name type="common">Green bristlegrass</name>
    <name type="synonym">Setaria italica subsp. viridis</name>
    <dbReference type="NCBI Taxonomy" id="4556"/>
    <lineage>
        <taxon>Eukaryota</taxon>
        <taxon>Viridiplantae</taxon>
        <taxon>Streptophyta</taxon>
        <taxon>Embryophyta</taxon>
        <taxon>Tracheophyta</taxon>
        <taxon>Spermatophyta</taxon>
        <taxon>Magnoliopsida</taxon>
        <taxon>Liliopsida</taxon>
        <taxon>Poales</taxon>
        <taxon>Poaceae</taxon>
        <taxon>PACMAD clade</taxon>
        <taxon>Panicoideae</taxon>
        <taxon>Panicodae</taxon>
        <taxon>Paniceae</taxon>
        <taxon>Cenchrinae</taxon>
        <taxon>Setaria</taxon>
    </lineage>
</organism>
<proteinExistence type="predicted"/>
<feature type="region of interest" description="Disordered" evidence="1">
    <location>
        <begin position="1"/>
        <end position="25"/>
    </location>
</feature>
<keyword evidence="3" id="KW-1185">Reference proteome</keyword>
<dbReference type="AlphaFoldDB" id="A0A4U6U642"/>